<dbReference type="RefSeq" id="WP_303522258.1">
    <property type="nucleotide sequence ID" value="NZ_JAUOQO010000410.1"/>
</dbReference>
<dbReference type="Proteomes" id="UP001170310">
    <property type="component" value="Unassembled WGS sequence"/>
</dbReference>
<feature type="non-terminal residue" evidence="1">
    <location>
        <position position="77"/>
    </location>
</feature>
<dbReference type="AlphaFoldDB" id="A0AAW7YV79"/>
<evidence type="ECO:0000313" key="2">
    <source>
        <dbReference type="Proteomes" id="UP001170310"/>
    </source>
</evidence>
<dbReference type="EMBL" id="JAUOQO010000410">
    <property type="protein sequence ID" value="MDO6575253.1"/>
    <property type="molecule type" value="Genomic_DNA"/>
</dbReference>
<accession>A0AAW7YV79</accession>
<gene>
    <name evidence="1" type="ORF">Q4528_14145</name>
</gene>
<name>A0AAW7YV79_9STAP</name>
<proteinExistence type="predicted"/>
<reference evidence="1" key="1">
    <citation type="submission" date="2023-07" db="EMBL/GenBank/DDBJ databases">
        <title>Genome content predicts the carbon catabolic preferences of heterotrophic bacteria.</title>
        <authorList>
            <person name="Gralka M."/>
        </authorList>
    </citation>
    <scope>NUCLEOTIDE SEQUENCE</scope>
    <source>
        <strain evidence="1">E2R20</strain>
    </source>
</reference>
<organism evidence="1 2">
    <name type="scientific">Staphylococcus pasteuri_A</name>
    <dbReference type="NCBI Taxonomy" id="3062664"/>
    <lineage>
        <taxon>Bacteria</taxon>
        <taxon>Bacillati</taxon>
        <taxon>Bacillota</taxon>
        <taxon>Bacilli</taxon>
        <taxon>Bacillales</taxon>
        <taxon>Staphylococcaceae</taxon>
        <taxon>Staphylococcus</taxon>
    </lineage>
</organism>
<evidence type="ECO:0000313" key="1">
    <source>
        <dbReference type="EMBL" id="MDO6575253.1"/>
    </source>
</evidence>
<comment type="caution">
    <text evidence="1">The sequence shown here is derived from an EMBL/GenBank/DDBJ whole genome shotgun (WGS) entry which is preliminary data.</text>
</comment>
<protein>
    <submittedName>
        <fullName evidence="1">Uncharacterized protein</fullName>
    </submittedName>
</protein>
<sequence>MEEQPVLMITELVDFIMSRLARDISQENDLLSVTFSAGSYIDHAFQPVQTISKRTSLFLSFAIPASIPLGVEKLRVG</sequence>
<keyword evidence="2" id="KW-1185">Reference proteome</keyword>